<evidence type="ECO:0000259" key="1">
    <source>
        <dbReference type="PROSITE" id="PS50057"/>
    </source>
</evidence>
<keyword evidence="3" id="KW-1185">Reference proteome</keyword>
<name>G0P9Q8_CAEBE</name>
<organism evidence="3">
    <name type="scientific">Caenorhabditis brenneri</name>
    <name type="common">Nematode worm</name>
    <dbReference type="NCBI Taxonomy" id="135651"/>
    <lineage>
        <taxon>Eukaryota</taxon>
        <taxon>Metazoa</taxon>
        <taxon>Ecdysozoa</taxon>
        <taxon>Nematoda</taxon>
        <taxon>Chromadorea</taxon>
        <taxon>Rhabditida</taxon>
        <taxon>Rhabditina</taxon>
        <taxon>Rhabditomorpha</taxon>
        <taxon>Rhabditoidea</taxon>
        <taxon>Rhabditidae</taxon>
        <taxon>Peloderinae</taxon>
        <taxon>Caenorhabditis</taxon>
    </lineage>
</organism>
<dbReference type="eggNOG" id="KOG3529">
    <property type="taxonomic scope" value="Eukaryota"/>
</dbReference>
<dbReference type="GO" id="GO:0090162">
    <property type="term" value="P:establishment of epithelial cell polarity"/>
    <property type="evidence" value="ECO:0007669"/>
    <property type="project" value="InterPro"/>
</dbReference>
<dbReference type="PROSITE" id="PS50057">
    <property type="entry name" value="FERM_3"/>
    <property type="match status" value="1"/>
</dbReference>
<proteinExistence type="predicted"/>
<dbReference type="SUPFAM" id="SSF54236">
    <property type="entry name" value="Ubiquitin-like"/>
    <property type="match status" value="1"/>
</dbReference>
<dbReference type="EMBL" id="GL380157">
    <property type="protein sequence ID" value="EGT48712.1"/>
    <property type="molecule type" value="Genomic_DNA"/>
</dbReference>
<dbReference type="PANTHER" id="PTHR46079:SF2">
    <property type="entry name" value="FERM DOMAIN-CONTAINING PROTEIN"/>
    <property type="match status" value="1"/>
</dbReference>
<dbReference type="InParanoid" id="G0P9Q8"/>
<sequence>MGDPIRTFTATKRPKALIRLLDSQQIEVVLHSRLSVEDVLRLVAEKLGLSLSDSQYFCLGFSDHLNNLHWLDGSVMLYDLVASTSNPKGTLTLSHHVR</sequence>
<dbReference type="Proteomes" id="UP000008068">
    <property type="component" value="Unassembled WGS sequence"/>
</dbReference>
<protein>
    <recommendedName>
        <fullName evidence="1">FERM domain-containing protein</fullName>
    </recommendedName>
</protein>
<reference evidence="3" key="1">
    <citation type="submission" date="2011-07" db="EMBL/GenBank/DDBJ databases">
        <authorList>
            <consortium name="Caenorhabditis brenneri Sequencing and Analysis Consortium"/>
            <person name="Wilson R.K."/>
        </authorList>
    </citation>
    <scope>NUCLEOTIDE SEQUENCE [LARGE SCALE GENOMIC DNA]</scope>
    <source>
        <strain evidence="3">PB2801</strain>
    </source>
</reference>
<feature type="domain" description="FERM" evidence="1">
    <location>
        <begin position="14"/>
        <end position="98"/>
    </location>
</feature>
<dbReference type="InterPro" id="IPR047176">
    <property type="entry name" value="FRMD4A/B"/>
</dbReference>
<dbReference type="InterPro" id="IPR000299">
    <property type="entry name" value="FERM_domain"/>
</dbReference>
<accession>G0P9Q8</accession>
<dbReference type="AlphaFoldDB" id="G0P9Q8"/>
<dbReference type="PANTHER" id="PTHR46079">
    <property type="entry name" value="FERM DOMAIN-CONTAINING PROTEIN 4"/>
    <property type="match status" value="1"/>
</dbReference>
<dbReference type="InterPro" id="IPR029071">
    <property type="entry name" value="Ubiquitin-like_domsf"/>
</dbReference>
<gene>
    <name evidence="2" type="ORF">CAEBREN_32076</name>
</gene>
<dbReference type="OrthoDB" id="10063592at2759"/>
<evidence type="ECO:0000313" key="2">
    <source>
        <dbReference type="EMBL" id="EGT48712.1"/>
    </source>
</evidence>
<evidence type="ECO:0000313" key="3">
    <source>
        <dbReference type="Proteomes" id="UP000008068"/>
    </source>
</evidence>
<dbReference type="Gene3D" id="3.10.20.90">
    <property type="entry name" value="Phosphatidylinositol 3-kinase Catalytic Subunit, Chain A, domain 1"/>
    <property type="match status" value="1"/>
</dbReference>
<dbReference type="HOGENOM" id="CLU_2335487_0_0_1"/>
<dbReference type="InterPro" id="IPR018979">
    <property type="entry name" value="FERM_N"/>
</dbReference>
<dbReference type="Pfam" id="PF09379">
    <property type="entry name" value="FERM_N"/>
    <property type="match status" value="1"/>
</dbReference>
<dbReference type="STRING" id="135651.G0P9Q8"/>